<dbReference type="AlphaFoldDB" id="A0A8H3ZPX4"/>
<evidence type="ECO:0000313" key="8">
    <source>
        <dbReference type="EMBL" id="KAF0321821.1"/>
    </source>
</evidence>
<feature type="transmembrane region" description="Helical" evidence="6">
    <location>
        <begin position="137"/>
        <end position="157"/>
    </location>
</feature>
<evidence type="ECO:0000259" key="7">
    <source>
        <dbReference type="Pfam" id="PF20684"/>
    </source>
</evidence>
<gene>
    <name evidence="8" type="ORF">GQ607_010955</name>
</gene>
<feature type="transmembrane region" description="Helical" evidence="6">
    <location>
        <begin position="56"/>
        <end position="77"/>
    </location>
</feature>
<feature type="transmembrane region" description="Helical" evidence="6">
    <location>
        <begin position="169"/>
        <end position="193"/>
    </location>
</feature>
<dbReference type="EMBL" id="WOWK01000067">
    <property type="protein sequence ID" value="KAF0321821.1"/>
    <property type="molecule type" value="Genomic_DNA"/>
</dbReference>
<dbReference type="PANTHER" id="PTHR33048:SF47">
    <property type="entry name" value="INTEGRAL MEMBRANE PROTEIN-RELATED"/>
    <property type="match status" value="1"/>
</dbReference>
<dbReference type="InterPro" id="IPR052337">
    <property type="entry name" value="SAT4-like"/>
</dbReference>
<evidence type="ECO:0000256" key="1">
    <source>
        <dbReference type="ARBA" id="ARBA00004141"/>
    </source>
</evidence>
<evidence type="ECO:0000256" key="5">
    <source>
        <dbReference type="ARBA" id="ARBA00038359"/>
    </source>
</evidence>
<dbReference type="Proteomes" id="UP000434172">
    <property type="component" value="Unassembled WGS sequence"/>
</dbReference>
<keyword evidence="2 6" id="KW-0812">Transmembrane</keyword>
<dbReference type="GO" id="GO:0016020">
    <property type="term" value="C:membrane"/>
    <property type="evidence" value="ECO:0007669"/>
    <property type="project" value="UniProtKB-SubCell"/>
</dbReference>
<evidence type="ECO:0000313" key="9">
    <source>
        <dbReference type="Proteomes" id="UP000434172"/>
    </source>
</evidence>
<keyword evidence="9" id="KW-1185">Reference proteome</keyword>
<feature type="transmembrane region" description="Helical" evidence="6">
    <location>
        <begin position="213"/>
        <end position="235"/>
    </location>
</feature>
<accession>A0A8H3ZPX4</accession>
<sequence>MPPTGAFALLALRATENAAAAAFTSHTNSTDQLLNTTAGGGGGGEPGHREWNGGSVVPVAVISAVLSTAFVAMRFYTRIYILRSVKWEDWFILMSLLFAIATSGGMIAQLNYGLGHHLRSVVASFPVYIQTGILTNLFYSISLTLTKISILLLYIRILTYDLVRLLGKVLLGLVILTHTWIIASILKTCIPLSAAWSYDPANPPLYCHPVPVFWLNAVLHILTDFMIFMLPLPVISSMSLPRKQKTGLYFVFCLAFLVCAISILRLVAVFHTDESNAQVADVTWSAVRVADWTSLEVHIAIVTACLTTLKPLLNALFPNHACGATVNDSPLPLKTASPAEEARRRKDFEDNFSTGDVDGYRRPLTIGTKSNRPKVRRDTFASLVADRKSTLEHLEVATPTSATKLSDKEGEEFKLPEVQPPSPFGRFSSWTRGSRLQIPGVTRGASVKHERFGSTATTRGRHERFPSNVTWASTHRRYESIDEEVPQVPGRRLI</sequence>
<evidence type="ECO:0000256" key="2">
    <source>
        <dbReference type="ARBA" id="ARBA00022692"/>
    </source>
</evidence>
<comment type="subcellular location">
    <subcellularLocation>
        <location evidence="1">Membrane</location>
        <topology evidence="1">Multi-pass membrane protein</topology>
    </subcellularLocation>
</comment>
<proteinExistence type="inferred from homology"/>
<keyword evidence="4 6" id="KW-0472">Membrane</keyword>
<comment type="caution">
    <text evidence="8">The sequence shown here is derived from an EMBL/GenBank/DDBJ whole genome shotgun (WGS) entry which is preliminary data.</text>
</comment>
<feature type="transmembrane region" description="Helical" evidence="6">
    <location>
        <begin position="89"/>
        <end position="110"/>
    </location>
</feature>
<reference evidence="8 9" key="1">
    <citation type="submission" date="2019-12" db="EMBL/GenBank/DDBJ databases">
        <title>A genome sequence resource for the geographically widespread anthracnose pathogen Colletotrichum asianum.</title>
        <authorList>
            <person name="Meng Y."/>
        </authorList>
    </citation>
    <scope>NUCLEOTIDE SEQUENCE [LARGE SCALE GENOMIC DNA]</scope>
    <source>
        <strain evidence="8 9">ICMP 18580</strain>
    </source>
</reference>
<evidence type="ECO:0000256" key="6">
    <source>
        <dbReference type="SAM" id="Phobius"/>
    </source>
</evidence>
<evidence type="ECO:0000256" key="4">
    <source>
        <dbReference type="ARBA" id="ARBA00023136"/>
    </source>
</evidence>
<comment type="similarity">
    <text evidence="5">Belongs to the SAT4 family.</text>
</comment>
<dbReference type="Pfam" id="PF20684">
    <property type="entry name" value="Fung_rhodopsin"/>
    <property type="match status" value="1"/>
</dbReference>
<evidence type="ECO:0000256" key="3">
    <source>
        <dbReference type="ARBA" id="ARBA00022989"/>
    </source>
</evidence>
<organism evidence="8 9">
    <name type="scientific">Colletotrichum asianum</name>
    <dbReference type="NCBI Taxonomy" id="702518"/>
    <lineage>
        <taxon>Eukaryota</taxon>
        <taxon>Fungi</taxon>
        <taxon>Dikarya</taxon>
        <taxon>Ascomycota</taxon>
        <taxon>Pezizomycotina</taxon>
        <taxon>Sordariomycetes</taxon>
        <taxon>Hypocreomycetidae</taxon>
        <taxon>Glomerellales</taxon>
        <taxon>Glomerellaceae</taxon>
        <taxon>Colletotrichum</taxon>
        <taxon>Colletotrichum gloeosporioides species complex</taxon>
    </lineage>
</organism>
<feature type="domain" description="Rhodopsin" evidence="7">
    <location>
        <begin position="73"/>
        <end position="314"/>
    </location>
</feature>
<protein>
    <recommendedName>
        <fullName evidence="7">Rhodopsin domain-containing protein</fullName>
    </recommendedName>
</protein>
<dbReference type="InterPro" id="IPR049326">
    <property type="entry name" value="Rhodopsin_dom_fungi"/>
</dbReference>
<keyword evidence="3 6" id="KW-1133">Transmembrane helix</keyword>
<dbReference type="OrthoDB" id="3648173at2759"/>
<dbReference type="PANTHER" id="PTHR33048">
    <property type="entry name" value="PTH11-LIKE INTEGRAL MEMBRANE PROTEIN (AFU_ORTHOLOGUE AFUA_5G11245)"/>
    <property type="match status" value="1"/>
</dbReference>
<name>A0A8H3ZPX4_9PEZI</name>
<feature type="transmembrane region" description="Helical" evidence="6">
    <location>
        <begin position="247"/>
        <end position="268"/>
    </location>
</feature>